<organism evidence="1">
    <name type="scientific">Caldithrix abyssi</name>
    <dbReference type="NCBI Taxonomy" id="187145"/>
    <lineage>
        <taxon>Bacteria</taxon>
        <taxon>Pseudomonadati</taxon>
        <taxon>Calditrichota</taxon>
        <taxon>Calditrichia</taxon>
        <taxon>Calditrichales</taxon>
        <taxon>Calditrichaceae</taxon>
        <taxon>Caldithrix</taxon>
    </lineage>
</organism>
<reference evidence="1" key="1">
    <citation type="journal article" date="2020" name="mSystems">
        <title>Genome- and Community-Level Interaction Insights into Carbon Utilization and Element Cycling Functions of Hydrothermarchaeota in Hydrothermal Sediment.</title>
        <authorList>
            <person name="Zhou Z."/>
            <person name="Liu Y."/>
            <person name="Xu W."/>
            <person name="Pan J."/>
            <person name="Luo Z.H."/>
            <person name="Li M."/>
        </authorList>
    </citation>
    <scope>NUCLEOTIDE SEQUENCE [LARGE SCALE GENOMIC DNA]</scope>
    <source>
        <strain evidence="1">HyVt-456</strain>
    </source>
</reference>
<proteinExistence type="predicted"/>
<dbReference type="EMBL" id="DRLD01000380">
    <property type="protein sequence ID" value="HED11704.1"/>
    <property type="molecule type" value="Genomic_DNA"/>
</dbReference>
<accession>A0A7V1LPB3</accession>
<evidence type="ECO:0000313" key="1">
    <source>
        <dbReference type="EMBL" id="HED11704.1"/>
    </source>
</evidence>
<gene>
    <name evidence="1" type="ORF">ENJ10_13510</name>
</gene>
<dbReference type="Proteomes" id="UP000886005">
    <property type="component" value="Unassembled WGS sequence"/>
</dbReference>
<name>A0A7V1LPB3_CALAY</name>
<comment type="caution">
    <text evidence="1">The sequence shown here is derived from an EMBL/GenBank/DDBJ whole genome shotgun (WGS) entry which is preliminary data.</text>
</comment>
<sequence length="179" mass="20126">MTPVEKAGMLFKKAGLGFPALPAMLGARLRERGDWLFSTREIEKAPYNLHHYLREDPVGDYLILSHSGYGANSYAIQYYLVYGPLQMFLHLAWGGIYSNDRESAAQDIRLCFSLADEVVRLTRDRQKLKPGQNLRIVGSDIYNSYWSLSGNGGERRSLTPAGALGEVLQWLKDGTPDQK</sequence>
<protein>
    <submittedName>
        <fullName evidence="1">Uncharacterized protein</fullName>
    </submittedName>
</protein>
<dbReference type="AlphaFoldDB" id="A0A7V1LPB3"/>